<organism evidence="2">
    <name type="scientific">viral metagenome</name>
    <dbReference type="NCBI Taxonomy" id="1070528"/>
    <lineage>
        <taxon>unclassified sequences</taxon>
        <taxon>metagenomes</taxon>
        <taxon>organismal metagenomes</taxon>
    </lineage>
</organism>
<dbReference type="AlphaFoldDB" id="A0A6H1ZKD9"/>
<feature type="compositionally biased region" description="Basic and acidic residues" evidence="1">
    <location>
        <begin position="12"/>
        <end position="25"/>
    </location>
</feature>
<sequence>MADDTEAGRTTIEPKDEGEKELTGIDEDTKAIITDIRQLKLPAAKELEARVTKWNQTRAETVSQLQDQVKGLEARVAQAEKTRSSLESEGWNPGEFEGLETEIDKGEKIDLYEVDNTEKLSEVLAKTAPLKALDSEIRQMRAEMELLRAKTRFPDWDSHEEQIRHVITRNPNLTFTQAYREATRDSEFERGRQSVMAELEKEKQAKLQKPGSGISSPEELPPEGLSTDQLVDWFDERT</sequence>
<feature type="region of interest" description="Disordered" evidence="1">
    <location>
        <begin position="1"/>
        <end position="25"/>
    </location>
</feature>
<feature type="region of interest" description="Disordered" evidence="1">
    <location>
        <begin position="80"/>
        <end position="99"/>
    </location>
</feature>
<protein>
    <submittedName>
        <fullName evidence="2">Uncharacterized protein</fullName>
    </submittedName>
</protein>
<proteinExistence type="predicted"/>
<gene>
    <name evidence="2" type="ORF">TM448A00735_0005</name>
</gene>
<dbReference type="EMBL" id="MT144057">
    <property type="protein sequence ID" value="QJA47787.1"/>
    <property type="molecule type" value="Genomic_DNA"/>
</dbReference>
<feature type="region of interest" description="Disordered" evidence="1">
    <location>
        <begin position="199"/>
        <end position="238"/>
    </location>
</feature>
<reference evidence="2" key="1">
    <citation type="submission" date="2020-03" db="EMBL/GenBank/DDBJ databases">
        <title>The deep terrestrial virosphere.</title>
        <authorList>
            <person name="Holmfeldt K."/>
            <person name="Nilsson E."/>
            <person name="Simone D."/>
            <person name="Lopez-Fernandez M."/>
            <person name="Wu X."/>
            <person name="de Brujin I."/>
            <person name="Lundin D."/>
            <person name="Andersson A."/>
            <person name="Bertilsson S."/>
            <person name="Dopson M."/>
        </authorList>
    </citation>
    <scope>NUCLEOTIDE SEQUENCE</scope>
    <source>
        <strain evidence="2">TM448A00735</strain>
    </source>
</reference>
<evidence type="ECO:0000256" key="1">
    <source>
        <dbReference type="SAM" id="MobiDB-lite"/>
    </source>
</evidence>
<accession>A0A6H1ZKD9</accession>
<name>A0A6H1ZKD9_9ZZZZ</name>
<evidence type="ECO:0000313" key="2">
    <source>
        <dbReference type="EMBL" id="QJA47787.1"/>
    </source>
</evidence>